<gene>
    <name evidence="1" type="ORF">OIU85_026059</name>
</gene>
<protein>
    <submittedName>
        <fullName evidence="1">Uncharacterized protein</fullName>
    </submittedName>
</protein>
<reference evidence="1" key="2">
    <citation type="journal article" date="2023" name="Int. J. Mol. Sci.">
        <title>De Novo Assembly and Annotation of 11 Diverse Shrub Willow (Salix) Genomes Reveals Novel Gene Organization in Sex-Linked Regions.</title>
        <authorList>
            <person name="Hyden B."/>
            <person name="Feng K."/>
            <person name="Yates T.B."/>
            <person name="Jawdy S."/>
            <person name="Cereghino C."/>
            <person name="Smart L.B."/>
            <person name="Muchero W."/>
        </authorList>
    </citation>
    <scope>NUCLEOTIDE SEQUENCE [LARGE SCALE GENOMIC DNA]</scope>
    <source>
        <tissue evidence="1">Shoot tip</tissue>
    </source>
</reference>
<evidence type="ECO:0000313" key="1">
    <source>
        <dbReference type="EMBL" id="KAJ6714516.1"/>
    </source>
</evidence>
<dbReference type="Proteomes" id="UP001151529">
    <property type="component" value="Chromosome 1"/>
</dbReference>
<dbReference type="EMBL" id="JAPFFL010000007">
    <property type="protein sequence ID" value="KAJ6714516.1"/>
    <property type="molecule type" value="Genomic_DNA"/>
</dbReference>
<proteinExistence type="predicted"/>
<organism evidence="1 2">
    <name type="scientific">Salix viminalis</name>
    <name type="common">Common osier</name>
    <name type="synonym">Basket willow</name>
    <dbReference type="NCBI Taxonomy" id="40686"/>
    <lineage>
        <taxon>Eukaryota</taxon>
        <taxon>Viridiplantae</taxon>
        <taxon>Streptophyta</taxon>
        <taxon>Embryophyta</taxon>
        <taxon>Tracheophyta</taxon>
        <taxon>Spermatophyta</taxon>
        <taxon>Magnoliopsida</taxon>
        <taxon>eudicotyledons</taxon>
        <taxon>Gunneridae</taxon>
        <taxon>Pentapetalae</taxon>
        <taxon>rosids</taxon>
        <taxon>fabids</taxon>
        <taxon>Malpighiales</taxon>
        <taxon>Salicaceae</taxon>
        <taxon>Saliceae</taxon>
        <taxon>Salix</taxon>
    </lineage>
</organism>
<dbReference type="AlphaFoldDB" id="A0A9Q0TMQ6"/>
<evidence type="ECO:0000313" key="2">
    <source>
        <dbReference type="Proteomes" id="UP001151529"/>
    </source>
</evidence>
<reference evidence="1" key="1">
    <citation type="submission" date="2022-11" db="EMBL/GenBank/DDBJ databases">
        <authorList>
            <person name="Hyden B.L."/>
            <person name="Feng K."/>
            <person name="Yates T."/>
            <person name="Jawdy S."/>
            <person name="Smart L.B."/>
            <person name="Muchero W."/>
        </authorList>
    </citation>
    <scope>NUCLEOTIDE SEQUENCE</scope>
    <source>
        <tissue evidence="1">Shoot tip</tissue>
    </source>
</reference>
<sequence length="106" mass="12081">MFTCVLFYSADLCANHDLTLWCLFSKVTSWRKNQMQLIEEGEKRKQGHRKQKNLCQSVQNQPDLVQPSSLGHGNHQHEMDHILMVTHIGLSPPQRDRVNATAGIGT</sequence>
<accession>A0A9Q0TMQ6</accession>
<keyword evidence="2" id="KW-1185">Reference proteome</keyword>
<name>A0A9Q0TMQ6_SALVM</name>
<comment type="caution">
    <text evidence="1">The sequence shown here is derived from an EMBL/GenBank/DDBJ whole genome shotgun (WGS) entry which is preliminary data.</text>
</comment>